<keyword evidence="6" id="KW-1133">Transmembrane helix</keyword>
<dbReference type="InterPro" id="IPR036034">
    <property type="entry name" value="PDZ_sf"/>
</dbReference>
<evidence type="ECO:0000256" key="4">
    <source>
        <dbReference type="ARBA" id="ARBA00022825"/>
    </source>
</evidence>
<sequence>MEEIKEQPEVTKKAKKPKTFRRGVLTGVLCSLLVMALILGGLVFALRGSLGTLADLNLSKLQYISTLVHHYYYEDVDEEALAEGIYKGYMEGLDDPYSVYYTAQEYEDMMIDTTGNYAGIGAVLTKDTTTGQVRIVNVYDDSPAAKAGLQADDIIVSVDGHKGQSEDLDQFVHYVRGEEGTKITVQYERDGKTDVVEVTRAQVEVPSVKYKMLDDAVGYVYLSEFSDNTKDQFEAAMADLESQGMKAVIYDLRFNGGGLVDSVTGILDDILPAGTTVYMEDKNGERTTYTSDDEKQINMPMVVLTSGNTASAAEIFAGAIRDFDYGTLIGTKTFGKGIVQTTVPLSDGSAIKVTMATYYTPSGECIHKTGITPDIKLEYQFLGGDDETYDESLDNQIQKGLEVLHEELDK</sequence>
<dbReference type="SMART" id="SM00228">
    <property type="entry name" value="PDZ"/>
    <property type="match status" value="1"/>
</dbReference>
<dbReference type="PROSITE" id="PS50106">
    <property type="entry name" value="PDZ"/>
    <property type="match status" value="1"/>
</dbReference>
<dbReference type="CDD" id="cd07560">
    <property type="entry name" value="Peptidase_S41_CPP"/>
    <property type="match status" value="1"/>
</dbReference>
<accession>A0ABR7GEA5</accession>
<evidence type="ECO:0000256" key="2">
    <source>
        <dbReference type="ARBA" id="ARBA00022670"/>
    </source>
</evidence>
<dbReference type="InterPro" id="IPR029045">
    <property type="entry name" value="ClpP/crotonase-like_dom_sf"/>
</dbReference>
<keyword evidence="4 5" id="KW-0720">Serine protease</keyword>
<evidence type="ECO:0000256" key="1">
    <source>
        <dbReference type="ARBA" id="ARBA00009179"/>
    </source>
</evidence>
<protein>
    <submittedName>
        <fullName evidence="8">S41 family peptidase</fullName>
    </submittedName>
</protein>
<keyword evidence="6" id="KW-0812">Transmembrane</keyword>
<dbReference type="RefSeq" id="WP_186853966.1">
    <property type="nucleotide sequence ID" value="NZ_JACOPG010000002.1"/>
</dbReference>
<evidence type="ECO:0000256" key="3">
    <source>
        <dbReference type="ARBA" id="ARBA00022801"/>
    </source>
</evidence>
<keyword evidence="9" id="KW-1185">Reference proteome</keyword>
<dbReference type="Pfam" id="PF03572">
    <property type="entry name" value="Peptidase_S41"/>
    <property type="match status" value="1"/>
</dbReference>
<dbReference type="Gene3D" id="3.30.750.44">
    <property type="match status" value="1"/>
</dbReference>
<dbReference type="Pfam" id="PF13180">
    <property type="entry name" value="PDZ_2"/>
    <property type="match status" value="1"/>
</dbReference>
<dbReference type="InterPro" id="IPR004447">
    <property type="entry name" value="Peptidase_S41A"/>
</dbReference>
<dbReference type="InterPro" id="IPR005151">
    <property type="entry name" value="Tail-specific_protease"/>
</dbReference>
<dbReference type="EMBL" id="JACOPG010000002">
    <property type="protein sequence ID" value="MBC5685775.1"/>
    <property type="molecule type" value="Genomic_DNA"/>
</dbReference>
<dbReference type="PANTHER" id="PTHR32060:SF30">
    <property type="entry name" value="CARBOXY-TERMINAL PROCESSING PROTEASE CTPA"/>
    <property type="match status" value="1"/>
</dbReference>
<organism evidence="8 9">
    <name type="scientific">Roseburia lenta</name>
    <dbReference type="NCBI Taxonomy" id="2763061"/>
    <lineage>
        <taxon>Bacteria</taxon>
        <taxon>Bacillati</taxon>
        <taxon>Bacillota</taxon>
        <taxon>Clostridia</taxon>
        <taxon>Lachnospirales</taxon>
        <taxon>Lachnospiraceae</taxon>
        <taxon>Roseburia</taxon>
    </lineage>
</organism>
<comment type="similarity">
    <text evidence="1 5">Belongs to the peptidase S41A family.</text>
</comment>
<dbReference type="Gene3D" id="2.30.42.10">
    <property type="match status" value="1"/>
</dbReference>
<dbReference type="CDD" id="cd06782">
    <property type="entry name" value="cpPDZ_CPP-like"/>
    <property type="match status" value="1"/>
</dbReference>
<dbReference type="InterPro" id="IPR001478">
    <property type="entry name" value="PDZ"/>
</dbReference>
<evidence type="ECO:0000256" key="6">
    <source>
        <dbReference type="SAM" id="Phobius"/>
    </source>
</evidence>
<dbReference type="SUPFAM" id="SSF50156">
    <property type="entry name" value="PDZ domain-like"/>
    <property type="match status" value="1"/>
</dbReference>
<proteinExistence type="inferred from homology"/>
<dbReference type="PANTHER" id="PTHR32060">
    <property type="entry name" value="TAIL-SPECIFIC PROTEASE"/>
    <property type="match status" value="1"/>
</dbReference>
<reference evidence="8 9" key="1">
    <citation type="submission" date="2020-08" db="EMBL/GenBank/DDBJ databases">
        <title>Genome public.</title>
        <authorList>
            <person name="Liu C."/>
            <person name="Sun Q."/>
        </authorList>
    </citation>
    <scope>NUCLEOTIDE SEQUENCE [LARGE SCALE GENOMIC DNA]</scope>
    <source>
        <strain evidence="8 9">NSJ-9</strain>
    </source>
</reference>
<comment type="caution">
    <text evidence="8">The sequence shown here is derived from an EMBL/GenBank/DDBJ whole genome shotgun (WGS) entry which is preliminary data.</text>
</comment>
<dbReference type="NCBIfam" id="TIGR00225">
    <property type="entry name" value="prc"/>
    <property type="match status" value="1"/>
</dbReference>
<gene>
    <name evidence="8" type="ORF">H8R94_04020</name>
</gene>
<keyword evidence="6" id="KW-0472">Membrane</keyword>
<feature type="domain" description="PDZ" evidence="7">
    <location>
        <begin position="108"/>
        <end position="176"/>
    </location>
</feature>
<dbReference type="Proteomes" id="UP000643810">
    <property type="component" value="Unassembled WGS sequence"/>
</dbReference>
<dbReference type="InterPro" id="IPR055210">
    <property type="entry name" value="CtpA/B_N"/>
</dbReference>
<dbReference type="Gene3D" id="3.90.226.10">
    <property type="entry name" value="2-enoyl-CoA Hydratase, Chain A, domain 1"/>
    <property type="match status" value="1"/>
</dbReference>
<evidence type="ECO:0000259" key="7">
    <source>
        <dbReference type="PROSITE" id="PS50106"/>
    </source>
</evidence>
<evidence type="ECO:0000313" key="8">
    <source>
        <dbReference type="EMBL" id="MBC5685775.1"/>
    </source>
</evidence>
<name>A0ABR7GEA5_9FIRM</name>
<keyword evidence="2 5" id="KW-0645">Protease</keyword>
<dbReference type="SUPFAM" id="SSF52096">
    <property type="entry name" value="ClpP/crotonase"/>
    <property type="match status" value="1"/>
</dbReference>
<evidence type="ECO:0000256" key="5">
    <source>
        <dbReference type="RuleBase" id="RU004404"/>
    </source>
</evidence>
<feature type="transmembrane region" description="Helical" evidence="6">
    <location>
        <begin position="23"/>
        <end position="46"/>
    </location>
</feature>
<dbReference type="SMART" id="SM00245">
    <property type="entry name" value="TSPc"/>
    <property type="match status" value="1"/>
</dbReference>
<evidence type="ECO:0000313" key="9">
    <source>
        <dbReference type="Proteomes" id="UP000643810"/>
    </source>
</evidence>
<dbReference type="Pfam" id="PF22694">
    <property type="entry name" value="CtpB_N-like"/>
    <property type="match status" value="1"/>
</dbReference>
<keyword evidence="3 5" id="KW-0378">Hydrolase</keyword>